<dbReference type="SUPFAM" id="SSF46626">
    <property type="entry name" value="Cytochrome c"/>
    <property type="match status" value="1"/>
</dbReference>
<dbReference type="Gene3D" id="1.10.760.10">
    <property type="entry name" value="Cytochrome c-like domain"/>
    <property type="match status" value="1"/>
</dbReference>
<evidence type="ECO:0000313" key="1">
    <source>
        <dbReference type="EMBL" id="BAS75596.1"/>
    </source>
</evidence>
<feature type="non-terminal residue" evidence="1">
    <location>
        <position position="1"/>
    </location>
</feature>
<evidence type="ECO:0007829" key="3">
    <source>
        <dbReference type="PeptideAtlas" id="A0A0P0VB96"/>
    </source>
</evidence>
<dbReference type="Gramene" id="Os01t0885000-02">
    <property type="protein sequence ID" value="Os01t0885000-02"/>
    <property type="gene ID" value="Os01g0885000"/>
</dbReference>
<keyword evidence="2" id="KW-1185">Reference proteome</keyword>
<evidence type="ECO:0007829" key="4">
    <source>
        <dbReference type="ProteomicsDB" id="A0A0P0VB96"/>
    </source>
</evidence>
<dbReference type="ExpressionAtlas" id="A0A0P0VB96">
    <property type="expression patterns" value="baseline and differential"/>
</dbReference>
<dbReference type="AlphaFoldDB" id="A0A0P0VB96"/>
<reference evidence="1 2" key="2">
    <citation type="journal article" date="2013" name="Plant Cell Physiol.">
        <title>Rice Annotation Project Database (RAP-DB): an integrative and interactive database for rice genomics.</title>
        <authorList>
            <person name="Sakai H."/>
            <person name="Lee S.S."/>
            <person name="Tanaka T."/>
            <person name="Numa H."/>
            <person name="Kim J."/>
            <person name="Kawahara Y."/>
            <person name="Wakimoto H."/>
            <person name="Yang C.C."/>
            <person name="Iwamoto M."/>
            <person name="Abe T."/>
            <person name="Yamada Y."/>
            <person name="Muto A."/>
            <person name="Inokuchi H."/>
            <person name="Ikemura T."/>
            <person name="Matsumoto T."/>
            <person name="Sasaki T."/>
            <person name="Itoh T."/>
        </authorList>
    </citation>
    <scope>NUCLEOTIDE SEQUENCE [LARGE SCALE GENOMIC DNA]</scope>
    <source>
        <strain evidence="2">cv. Nipponbare</strain>
    </source>
</reference>
<evidence type="ECO:0000313" key="2">
    <source>
        <dbReference type="Proteomes" id="UP000059680"/>
    </source>
</evidence>
<protein>
    <submittedName>
        <fullName evidence="1">Os01g0885000 protein</fullName>
    </submittedName>
</protein>
<dbReference type="GO" id="GO:0020037">
    <property type="term" value="F:heme binding"/>
    <property type="evidence" value="ECO:0007669"/>
    <property type="project" value="InterPro"/>
</dbReference>
<dbReference type="GO" id="GO:0009055">
    <property type="term" value="F:electron transfer activity"/>
    <property type="evidence" value="ECO:0007669"/>
    <property type="project" value="InterPro"/>
</dbReference>
<sequence length="37" mass="4156">DYLLTPKKYTPAKMGFNGLKQPQDRADLIAYLKNATA</sequence>
<gene>
    <name evidence="1" type="ordered locus">Os01g0885000</name>
    <name evidence="1" type="ORF">OSNPB_010885000</name>
</gene>
<reference evidence="1 2" key="3">
    <citation type="journal article" date="2013" name="Rice">
        <title>Improvement of the Oryza sativa Nipponbare reference genome using next generation sequence and optical map data.</title>
        <authorList>
            <person name="Kawahara Y."/>
            <person name="de la Bastide M."/>
            <person name="Hamilton J.P."/>
            <person name="Kanamori H."/>
            <person name="McCombie W.R."/>
            <person name="Ouyang S."/>
            <person name="Schwartz D.C."/>
            <person name="Tanaka T."/>
            <person name="Wu J."/>
            <person name="Zhou S."/>
            <person name="Childs K.L."/>
            <person name="Davidson R.M."/>
            <person name="Lin H."/>
            <person name="Quesada-Ocampo L."/>
            <person name="Vaillancourt B."/>
            <person name="Sakai H."/>
            <person name="Lee S.S."/>
            <person name="Kim J."/>
            <person name="Numa H."/>
            <person name="Itoh T."/>
            <person name="Buell C.R."/>
            <person name="Matsumoto T."/>
        </authorList>
    </citation>
    <scope>NUCLEOTIDE SEQUENCE [LARGE SCALE GENOMIC DNA]</scope>
    <source>
        <strain evidence="2">cv. Nipponbare</strain>
    </source>
</reference>
<keyword evidence="3 4" id="KW-1267">Proteomics identification</keyword>
<dbReference type="EMBL" id="AP014957">
    <property type="protein sequence ID" value="BAS75596.1"/>
    <property type="molecule type" value="Genomic_DNA"/>
</dbReference>
<organism evidence="1 2">
    <name type="scientific">Oryza sativa subsp. japonica</name>
    <name type="common">Rice</name>
    <dbReference type="NCBI Taxonomy" id="39947"/>
    <lineage>
        <taxon>Eukaryota</taxon>
        <taxon>Viridiplantae</taxon>
        <taxon>Streptophyta</taxon>
        <taxon>Embryophyta</taxon>
        <taxon>Tracheophyta</taxon>
        <taxon>Spermatophyta</taxon>
        <taxon>Magnoliopsida</taxon>
        <taxon>Liliopsida</taxon>
        <taxon>Poales</taxon>
        <taxon>Poaceae</taxon>
        <taxon>BOP clade</taxon>
        <taxon>Oryzoideae</taxon>
        <taxon>Oryzeae</taxon>
        <taxon>Oryzinae</taxon>
        <taxon>Oryza</taxon>
        <taxon>Oryza sativa</taxon>
    </lineage>
</organism>
<name>A0A0P0VB96_ORYSJ</name>
<proteinExistence type="evidence at protein level"/>
<dbReference type="Proteomes" id="UP000059680">
    <property type="component" value="Chromosome 1"/>
</dbReference>
<accession>A0A0P0VB96</accession>
<dbReference type="InterPro" id="IPR036909">
    <property type="entry name" value="Cyt_c-like_dom_sf"/>
</dbReference>
<reference evidence="2" key="1">
    <citation type="journal article" date="2005" name="Nature">
        <title>The map-based sequence of the rice genome.</title>
        <authorList>
            <consortium name="International rice genome sequencing project (IRGSP)"/>
            <person name="Matsumoto T."/>
            <person name="Wu J."/>
            <person name="Kanamori H."/>
            <person name="Katayose Y."/>
            <person name="Fujisawa M."/>
            <person name="Namiki N."/>
            <person name="Mizuno H."/>
            <person name="Yamamoto K."/>
            <person name="Antonio B.A."/>
            <person name="Baba T."/>
            <person name="Sakata K."/>
            <person name="Nagamura Y."/>
            <person name="Aoki H."/>
            <person name="Arikawa K."/>
            <person name="Arita K."/>
            <person name="Bito T."/>
            <person name="Chiden Y."/>
            <person name="Fujitsuka N."/>
            <person name="Fukunaka R."/>
            <person name="Hamada M."/>
            <person name="Harada C."/>
            <person name="Hayashi A."/>
            <person name="Hijishita S."/>
            <person name="Honda M."/>
            <person name="Hosokawa S."/>
            <person name="Ichikawa Y."/>
            <person name="Idonuma A."/>
            <person name="Iijima M."/>
            <person name="Ikeda M."/>
            <person name="Ikeno M."/>
            <person name="Ito K."/>
            <person name="Ito S."/>
            <person name="Ito T."/>
            <person name="Ito Y."/>
            <person name="Ito Y."/>
            <person name="Iwabuchi A."/>
            <person name="Kamiya K."/>
            <person name="Karasawa W."/>
            <person name="Kurita K."/>
            <person name="Katagiri S."/>
            <person name="Kikuta A."/>
            <person name="Kobayashi H."/>
            <person name="Kobayashi N."/>
            <person name="Machita K."/>
            <person name="Maehara T."/>
            <person name="Masukawa M."/>
            <person name="Mizubayashi T."/>
            <person name="Mukai Y."/>
            <person name="Nagasaki H."/>
            <person name="Nagata Y."/>
            <person name="Naito S."/>
            <person name="Nakashima M."/>
            <person name="Nakama Y."/>
            <person name="Nakamichi Y."/>
            <person name="Nakamura M."/>
            <person name="Meguro A."/>
            <person name="Negishi M."/>
            <person name="Ohta I."/>
            <person name="Ohta T."/>
            <person name="Okamoto M."/>
            <person name="Ono N."/>
            <person name="Saji S."/>
            <person name="Sakaguchi M."/>
            <person name="Sakai K."/>
            <person name="Shibata M."/>
            <person name="Shimokawa T."/>
            <person name="Song J."/>
            <person name="Takazaki Y."/>
            <person name="Terasawa K."/>
            <person name="Tsugane M."/>
            <person name="Tsuji K."/>
            <person name="Ueda S."/>
            <person name="Waki K."/>
            <person name="Yamagata H."/>
            <person name="Yamamoto M."/>
            <person name="Yamamoto S."/>
            <person name="Yamane H."/>
            <person name="Yoshiki S."/>
            <person name="Yoshihara R."/>
            <person name="Yukawa K."/>
            <person name="Zhong H."/>
            <person name="Yano M."/>
            <person name="Yuan Q."/>
            <person name="Ouyang S."/>
            <person name="Liu J."/>
            <person name="Jones K.M."/>
            <person name="Gansberger K."/>
            <person name="Moffat K."/>
            <person name="Hill J."/>
            <person name="Bera J."/>
            <person name="Fadrosh D."/>
            <person name="Jin S."/>
            <person name="Johri S."/>
            <person name="Kim M."/>
            <person name="Overton L."/>
            <person name="Reardon M."/>
            <person name="Tsitrin T."/>
            <person name="Vuong H."/>
            <person name="Weaver B."/>
            <person name="Ciecko A."/>
            <person name="Tallon L."/>
            <person name="Jackson J."/>
            <person name="Pai G."/>
            <person name="Aken S.V."/>
            <person name="Utterback T."/>
            <person name="Reidmuller S."/>
            <person name="Feldblyum T."/>
            <person name="Hsiao J."/>
            <person name="Zismann V."/>
            <person name="Iobst S."/>
            <person name="de Vazeille A.R."/>
            <person name="Buell C.R."/>
            <person name="Ying K."/>
            <person name="Li Y."/>
            <person name="Lu T."/>
            <person name="Huang Y."/>
            <person name="Zhao Q."/>
            <person name="Feng Q."/>
            <person name="Zhang L."/>
            <person name="Zhu J."/>
            <person name="Weng Q."/>
            <person name="Mu J."/>
            <person name="Lu Y."/>
            <person name="Fan D."/>
            <person name="Liu Y."/>
            <person name="Guan J."/>
            <person name="Zhang Y."/>
            <person name="Yu S."/>
            <person name="Liu X."/>
            <person name="Zhang Y."/>
            <person name="Hong G."/>
            <person name="Han B."/>
            <person name="Choisne N."/>
            <person name="Demange N."/>
            <person name="Orjeda G."/>
            <person name="Samain S."/>
            <person name="Cattolico L."/>
            <person name="Pelletier E."/>
            <person name="Couloux A."/>
            <person name="Segurens B."/>
            <person name="Wincker P."/>
            <person name="D'Hont A."/>
            <person name="Scarpelli C."/>
            <person name="Weissenbach J."/>
            <person name="Salanoubat M."/>
            <person name="Quetier F."/>
            <person name="Yu Y."/>
            <person name="Kim H.R."/>
            <person name="Rambo T."/>
            <person name="Currie J."/>
            <person name="Collura K."/>
            <person name="Luo M."/>
            <person name="Yang T."/>
            <person name="Ammiraju J.S.S."/>
            <person name="Engler F."/>
            <person name="Soderlund C."/>
            <person name="Wing R.A."/>
            <person name="Palmer L.E."/>
            <person name="de la Bastide M."/>
            <person name="Spiegel L."/>
            <person name="Nascimento L."/>
            <person name="Zutavern T."/>
            <person name="O'Shaughnessy A."/>
            <person name="Dike S."/>
            <person name="Dedhia N."/>
            <person name="Preston R."/>
            <person name="Balija V."/>
            <person name="McCombie W.R."/>
            <person name="Chow T."/>
            <person name="Chen H."/>
            <person name="Chung M."/>
            <person name="Chen C."/>
            <person name="Shaw J."/>
            <person name="Wu H."/>
            <person name="Hsiao K."/>
            <person name="Chao Y."/>
            <person name="Chu M."/>
            <person name="Cheng C."/>
            <person name="Hour A."/>
            <person name="Lee P."/>
            <person name="Lin S."/>
            <person name="Lin Y."/>
            <person name="Liou J."/>
            <person name="Liu S."/>
            <person name="Hsing Y."/>
            <person name="Raghuvanshi S."/>
            <person name="Mohanty A."/>
            <person name="Bharti A.K."/>
            <person name="Gaur A."/>
            <person name="Gupta V."/>
            <person name="Kumar D."/>
            <person name="Ravi V."/>
            <person name="Vij S."/>
            <person name="Kapur A."/>
            <person name="Khurana P."/>
            <person name="Khurana P."/>
            <person name="Khurana J.P."/>
            <person name="Tyagi A.K."/>
            <person name="Gaikwad K."/>
            <person name="Singh A."/>
            <person name="Dalal V."/>
            <person name="Srivastava S."/>
            <person name="Dixit A."/>
            <person name="Pal A.K."/>
            <person name="Ghazi I.A."/>
            <person name="Yadav M."/>
            <person name="Pandit A."/>
            <person name="Bhargava A."/>
            <person name="Sureshbabu K."/>
            <person name="Batra K."/>
            <person name="Sharma T.R."/>
            <person name="Mohapatra T."/>
            <person name="Singh N.K."/>
            <person name="Messing J."/>
            <person name="Nelson A.B."/>
            <person name="Fuks G."/>
            <person name="Kavchok S."/>
            <person name="Keizer G."/>
            <person name="Linton E."/>
            <person name="Llaca V."/>
            <person name="Song R."/>
            <person name="Tanyolac B."/>
            <person name="Young S."/>
            <person name="Ho-Il K."/>
            <person name="Hahn J.H."/>
            <person name="Sangsakoo G."/>
            <person name="Vanavichit A."/>
            <person name="de Mattos Luiz.A.T."/>
            <person name="Zimmer P.D."/>
            <person name="Malone G."/>
            <person name="Dellagostin O."/>
            <person name="de Oliveira A.C."/>
            <person name="Bevan M."/>
            <person name="Bancroft I."/>
            <person name="Minx P."/>
            <person name="Cordum H."/>
            <person name="Wilson R."/>
            <person name="Cheng Z."/>
            <person name="Jin W."/>
            <person name="Jiang J."/>
            <person name="Leong S.A."/>
            <person name="Iwama H."/>
            <person name="Gojobori T."/>
            <person name="Itoh T."/>
            <person name="Niimura Y."/>
            <person name="Fujii Y."/>
            <person name="Habara T."/>
            <person name="Sakai H."/>
            <person name="Sato Y."/>
            <person name="Wilson G."/>
            <person name="Kumar K."/>
            <person name="McCouch S."/>
            <person name="Juretic N."/>
            <person name="Hoen D."/>
            <person name="Wright S."/>
            <person name="Bruskiewich R."/>
            <person name="Bureau T."/>
            <person name="Miyao A."/>
            <person name="Hirochika H."/>
            <person name="Nishikawa T."/>
            <person name="Kadowaki K."/>
            <person name="Sugiura M."/>
            <person name="Burr B."/>
            <person name="Sasaki T."/>
        </authorList>
    </citation>
    <scope>NUCLEOTIDE SEQUENCE [LARGE SCALE GENOMIC DNA]</scope>
    <source>
        <strain evidence="2">cv. Nipponbare</strain>
    </source>
</reference>